<evidence type="ECO:0000256" key="1">
    <source>
        <dbReference type="SAM" id="SignalP"/>
    </source>
</evidence>
<organism evidence="2 3">
    <name type="scientific">Octopus sinensis</name>
    <name type="common">East Asian common octopus</name>
    <dbReference type="NCBI Taxonomy" id="2607531"/>
    <lineage>
        <taxon>Eukaryota</taxon>
        <taxon>Metazoa</taxon>
        <taxon>Spiralia</taxon>
        <taxon>Lophotrochozoa</taxon>
        <taxon>Mollusca</taxon>
        <taxon>Cephalopoda</taxon>
        <taxon>Coleoidea</taxon>
        <taxon>Octopodiformes</taxon>
        <taxon>Octopoda</taxon>
        <taxon>Incirrata</taxon>
        <taxon>Octopodidae</taxon>
        <taxon>Octopus</taxon>
    </lineage>
</organism>
<evidence type="ECO:0000313" key="3">
    <source>
        <dbReference type="RefSeq" id="XP_036359884.1"/>
    </source>
</evidence>
<evidence type="ECO:0000313" key="2">
    <source>
        <dbReference type="Proteomes" id="UP000515154"/>
    </source>
</evidence>
<dbReference type="KEGG" id="osn:118763953"/>
<reference evidence="3" key="1">
    <citation type="submission" date="2025-08" db="UniProtKB">
        <authorList>
            <consortium name="RefSeq"/>
        </authorList>
    </citation>
    <scope>IDENTIFICATION</scope>
</reference>
<protein>
    <submittedName>
        <fullName evidence="3">Uncharacterized protein LOC118763953 isoform X1</fullName>
    </submittedName>
</protein>
<feature type="chain" id="PRO_5028877889" evidence="1">
    <location>
        <begin position="28"/>
        <end position="287"/>
    </location>
</feature>
<gene>
    <name evidence="3" type="primary">LOC118763953</name>
</gene>
<dbReference type="AlphaFoldDB" id="A0A7E6EWW5"/>
<sequence>MFQFTLTSPAVTMALLLTLVNIAIVTPQEMSVRFNYLRPGYTFVELSSWSSLRRSYSAKSVTECALMALNRMVTSDVLFFSYNKTNQLCSTYASGTGVIPSGQYGSHELCLYKADTTLMVYRVSIPTEASIYNSFYKIPPYAAGRSIYRNMILDSWINLPIVKAQIIGYKSGTVVVDLRFDVRNSTLRNWFQYERLLNKPWTDLNATSFNMFSALGNEVDRSFSIGYFGDNCDEDRGWFTVIDRPFNCSYANFSHYPAILYANSKTQTYWNQGYHLIDDMRLLVYLN</sequence>
<accession>A0A7E6EWW5</accession>
<feature type="signal peptide" evidence="1">
    <location>
        <begin position="1"/>
        <end position="27"/>
    </location>
</feature>
<proteinExistence type="predicted"/>
<dbReference type="Proteomes" id="UP000515154">
    <property type="component" value="Linkage group LG6"/>
</dbReference>
<keyword evidence="2" id="KW-1185">Reference proteome</keyword>
<dbReference type="RefSeq" id="XP_036359884.1">
    <property type="nucleotide sequence ID" value="XM_036503991.1"/>
</dbReference>
<name>A0A7E6EWW5_9MOLL</name>
<keyword evidence="1" id="KW-0732">Signal</keyword>